<reference evidence="1 2" key="1">
    <citation type="submission" date="2019-10" db="EMBL/GenBank/DDBJ databases">
        <title>Draft Genome Sequence of the Caffeine Degrading Methylotroph Methylorubrum populi PINKEL.</title>
        <authorList>
            <person name="Dawson S.C."/>
            <person name="Zhang X."/>
            <person name="Wright M.E."/>
            <person name="Sharma G."/>
            <person name="Langner J.T."/>
            <person name="Ditty J.L."/>
            <person name="Subuyuj G.A."/>
        </authorList>
    </citation>
    <scope>NUCLEOTIDE SEQUENCE [LARGE SCALE GENOMIC DNA]</scope>
    <source>
        <strain evidence="1 2">Pinkel</strain>
    </source>
</reference>
<dbReference type="AlphaFoldDB" id="A0A833MVN8"/>
<dbReference type="PROSITE" id="PS51257">
    <property type="entry name" value="PROKAR_LIPOPROTEIN"/>
    <property type="match status" value="1"/>
</dbReference>
<dbReference type="Proteomes" id="UP000469949">
    <property type="component" value="Unassembled WGS sequence"/>
</dbReference>
<proteinExistence type="predicted"/>
<comment type="caution">
    <text evidence="1">The sequence shown here is derived from an EMBL/GenBank/DDBJ whole genome shotgun (WGS) entry which is preliminary data.</text>
</comment>
<evidence type="ECO:0000313" key="2">
    <source>
        <dbReference type="Proteomes" id="UP000469949"/>
    </source>
</evidence>
<name>A0A833MVN8_9HYPH</name>
<evidence type="ECO:0000313" key="1">
    <source>
        <dbReference type="EMBL" id="KAB7783447.1"/>
    </source>
</evidence>
<accession>A0A833MVN8</accession>
<gene>
    <name evidence="1" type="ORF">F8B43_4009</name>
</gene>
<dbReference type="EMBL" id="WEKV01000016">
    <property type="protein sequence ID" value="KAB7783447.1"/>
    <property type="molecule type" value="Genomic_DNA"/>
</dbReference>
<sequence>MTHRSLRLCAILGAIGIACMVCALTLAASAAWDAARRGDLIIMPWSAAR</sequence>
<organism evidence="1 2">
    <name type="scientific">Methylorubrum populi</name>
    <dbReference type="NCBI Taxonomy" id="223967"/>
    <lineage>
        <taxon>Bacteria</taxon>
        <taxon>Pseudomonadati</taxon>
        <taxon>Pseudomonadota</taxon>
        <taxon>Alphaproteobacteria</taxon>
        <taxon>Hyphomicrobiales</taxon>
        <taxon>Methylobacteriaceae</taxon>
        <taxon>Methylorubrum</taxon>
    </lineage>
</organism>
<protein>
    <submittedName>
        <fullName evidence="1">Uncharacterized protein</fullName>
    </submittedName>
</protein>